<evidence type="ECO:0000313" key="2">
    <source>
        <dbReference type="EMBL" id="SAL97479.1"/>
    </source>
</evidence>
<dbReference type="Proteomes" id="UP000078561">
    <property type="component" value="Unassembled WGS sequence"/>
</dbReference>
<protein>
    <submittedName>
        <fullName evidence="2">Uncharacterized protein</fullName>
    </submittedName>
</protein>
<evidence type="ECO:0000256" key="1">
    <source>
        <dbReference type="SAM" id="MobiDB-lite"/>
    </source>
</evidence>
<feature type="region of interest" description="Disordered" evidence="1">
    <location>
        <begin position="61"/>
        <end position="91"/>
    </location>
</feature>
<accession>A0A168LTL4</accession>
<reference evidence="2" key="1">
    <citation type="submission" date="2016-04" db="EMBL/GenBank/DDBJ databases">
        <authorList>
            <person name="Evans L.H."/>
            <person name="Alamgir A."/>
            <person name="Owens N."/>
            <person name="Weber N.D."/>
            <person name="Virtaneva K."/>
            <person name="Barbian K."/>
            <person name="Babar A."/>
            <person name="Rosenke K."/>
        </authorList>
    </citation>
    <scope>NUCLEOTIDE SEQUENCE [LARGE SCALE GENOMIC DNA]</scope>
    <source>
        <strain evidence="2">CBS 101.48</strain>
    </source>
</reference>
<organism evidence="2">
    <name type="scientific">Absidia glauca</name>
    <name type="common">Pin mould</name>
    <dbReference type="NCBI Taxonomy" id="4829"/>
    <lineage>
        <taxon>Eukaryota</taxon>
        <taxon>Fungi</taxon>
        <taxon>Fungi incertae sedis</taxon>
        <taxon>Mucoromycota</taxon>
        <taxon>Mucoromycotina</taxon>
        <taxon>Mucoromycetes</taxon>
        <taxon>Mucorales</taxon>
        <taxon>Cunninghamellaceae</taxon>
        <taxon>Absidia</taxon>
    </lineage>
</organism>
<proteinExistence type="predicted"/>
<dbReference type="AlphaFoldDB" id="A0A168LTL4"/>
<keyword evidence="3" id="KW-1185">Reference proteome</keyword>
<evidence type="ECO:0000313" key="3">
    <source>
        <dbReference type="Proteomes" id="UP000078561"/>
    </source>
</evidence>
<dbReference type="EMBL" id="LT551811">
    <property type="protein sequence ID" value="SAL97479.1"/>
    <property type="molecule type" value="Genomic_DNA"/>
</dbReference>
<dbReference type="InParanoid" id="A0A168LTL4"/>
<sequence length="91" mass="10632">MCAPLDRKSKSSVIFPIPHGASVVMDTGIRPEESAFQQCNGYGIYYGRALSCDIKQWASRHRRHHLRYRRRHRRSRSKSRKQNVGHAKLKN</sequence>
<gene>
    <name evidence="2" type="primary">ABSGL_02976.1 scaffold 4097</name>
</gene>
<name>A0A168LTL4_ABSGL</name>